<name>A0A3N4HFM5_ASCIM</name>
<accession>A0A3N4HFM5</accession>
<dbReference type="AlphaFoldDB" id="A0A3N4HFM5"/>
<reference evidence="2 3" key="1">
    <citation type="journal article" date="2018" name="Nat. Ecol. Evol.">
        <title>Pezizomycetes genomes reveal the molecular basis of ectomycorrhizal truffle lifestyle.</title>
        <authorList>
            <person name="Murat C."/>
            <person name="Payen T."/>
            <person name="Noel B."/>
            <person name="Kuo A."/>
            <person name="Morin E."/>
            <person name="Chen J."/>
            <person name="Kohler A."/>
            <person name="Krizsan K."/>
            <person name="Balestrini R."/>
            <person name="Da Silva C."/>
            <person name="Montanini B."/>
            <person name="Hainaut M."/>
            <person name="Levati E."/>
            <person name="Barry K.W."/>
            <person name="Belfiori B."/>
            <person name="Cichocki N."/>
            <person name="Clum A."/>
            <person name="Dockter R.B."/>
            <person name="Fauchery L."/>
            <person name="Guy J."/>
            <person name="Iotti M."/>
            <person name="Le Tacon F."/>
            <person name="Lindquist E.A."/>
            <person name="Lipzen A."/>
            <person name="Malagnac F."/>
            <person name="Mello A."/>
            <person name="Molinier V."/>
            <person name="Miyauchi S."/>
            <person name="Poulain J."/>
            <person name="Riccioni C."/>
            <person name="Rubini A."/>
            <person name="Sitrit Y."/>
            <person name="Splivallo R."/>
            <person name="Traeger S."/>
            <person name="Wang M."/>
            <person name="Zifcakova L."/>
            <person name="Wipf D."/>
            <person name="Zambonelli A."/>
            <person name="Paolocci F."/>
            <person name="Nowrousian M."/>
            <person name="Ottonello S."/>
            <person name="Baldrian P."/>
            <person name="Spatafora J.W."/>
            <person name="Henrissat B."/>
            <person name="Nagy L.G."/>
            <person name="Aury J.M."/>
            <person name="Wincker P."/>
            <person name="Grigoriev I.V."/>
            <person name="Bonfante P."/>
            <person name="Martin F.M."/>
        </authorList>
    </citation>
    <scope>NUCLEOTIDE SEQUENCE [LARGE SCALE GENOMIC DNA]</scope>
    <source>
        <strain evidence="2 3">RN42</strain>
    </source>
</reference>
<feature type="signal peptide" evidence="1">
    <location>
        <begin position="1"/>
        <end position="24"/>
    </location>
</feature>
<feature type="chain" id="PRO_5017955248" evidence="1">
    <location>
        <begin position="25"/>
        <end position="246"/>
    </location>
</feature>
<dbReference type="EMBL" id="ML119839">
    <property type="protein sequence ID" value="RPA72945.1"/>
    <property type="molecule type" value="Genomic_DNA"/>
</dbReference>
<keyword evidence="1" id="KW-0732">Signal</keyword>
<proteinExistence type="predicted"/>
<organism evidence="2 3">
    <name type="scientific">Ascobolus immersus RN42</name>
    <dbReference type="NCBI Taxonomy" id="1160509"/>
    <lineage>
        <taxon>Eukaryota</taxon>
        <taxon>Fungi</taxon>
        <taxon>Dikarya</taxon>
        <taxon>Ascomycota</taxon>
        <taxon>Pezizomycotina</taxon>
        <taxon>Pezizomycetes</taxon>
        <taxon>Pezizales</taxon>
        <taxon>Ascobolaceae</taxon>
        <taxon>Ascobolus</taxon>
    </lineage>
</organism>
<evidence type="ECO:0000256" key="1">
    <source>
        <dbReference type="SAM" id="SignalP"/>
    </source>
</evidence>
<protein>
    <submittedName>
        <fullName evidence="2">Uncharacterized protein</fullName>
    </submittedName>
</protein>
<dbReference type="Proteomes" id="UP000275078">
    <property type="component" value="Unassembled WGS sequence"/>
</dbReference>
<gene>
    <name evidence="2" type="ORF">BJ508DRAFT_366955</name>
</gene>
<keyword evidence="3" id="KW-1185">Reference proteome</keyword>
<evidence type="ECO:0000313" key="2">
    <source>
        <dbReference type="EMBL" id="RPA72945.1"/>
    </source>
</evidence>
<sequence length="246" mass="28137">MQFKLTLLNILTLLAVTDLALVYASPIASPKDGKIRGWFARHFNRSPSPHPNSAQNAQAPLVSVPEPAAAPATVARPHHLHLRKPEAILQQYKDKLDANRSKWRRSPVALARGHKVYPPYESYLDREWAYFKDQFSKTVDHDSNREPNLAEIWEGDIMPRIDKYLYVIDPEWAWGLGGVIVFTLLTQEMFRDYNSGGPGSALTLLYCPAHWPRFVVMPLEYVDDPIRWAAEKTREIAGCDHLTMYE</sequence>
<evidence type="ECO:0000313" key="3">
    <source>
        <dbReference type="Proteomes" id="UP000275078"/>
    </source>
</evidence>